<gene>
    <name evidence="1" type="ORF">FHR82_004580</name>
</gene>
<dbReference type="Proteomes" id="UP000520767">
    <property type="component" value="Unassembled WGS sequence"/>
</dbReference>
<name>A0A7W7VFH5_9PSEU</name>
<comment type="caution">
    <text evidence="1">The sequence shown here is derived from an EMBL/GenBank/DDBJ whole genome shotgun (WGS) entry which is preliminary data.</text>
</comment>
<dbReference type="EMBL" id="JACHJQ010000004">
    <property type="protein sequence ID" value="MBB4908338.1"/>
    <property type="molecule type" value="Genomic_DNA"/>
</dbReference>
<evidence type="ECO:0000313" key="2">
    <source>
        <dbReference type="Proteomes" id="UP000520767"/>
    </source>
</evidence>
<protein>
    <submittedName>
        <fullName evidence="1">Uncharacterized protein</fullName>
    </submittedName>
</protein>
<sequence length="289" mass="32557">MGCYTGYLLRDDDGSSWWAETKWGAWDLTDEAARTEVIDWVRADGSLLTPEGPVRFGASTCRGVALDLRDLVFRTFPCDLKGIHHEGLDMRIRKARHWDGWDAGFAWGGREELGDVVPGARHVIEPYDLSFRPLAELPLADRDEWALDEGHLISVVTADLHVLDYQLERRFTDADSLLPWLVHGSALVDALREEAPYETPWEDSVDAGVVIDLDQRVLNYWSDDFVPSRLLADVQGAWPGWPVRRLPYGLAGHLAATGRRDDEALASHADAEWDVARRALRPDPRPLRG</sequence>
<organism evidence="1 2">
    <name type="scientific">Actinophytocola algeriensis</name>
    <dbReference type="NCBI Taxonomy" id="1768010"/>
    <lineage>
        <taxon>Bacteria</taxon>
        <taxon>Bacillati</taxon>
        <taxon>Actinomycetota</taxon>
        <taxon>Actinomycetes</taxon>
        <taxon>Pseudonocardiales</taxon>
        <taxon>Pseudonocardiaceae</taxon>
    </lineage>
</organism>
<keyword evidence="2" id="KW-1185">Reference proteome</keyword>
<proteinExistence type="predicted"/>
<dbReference type="RefSeq" id="WP_184812419.1">
    <property type="nucleotide sequence ID" value="NZ_JACHJQ010000004.1"/>
</dbReference>
<reference evidence="1 2" key="1">
    <citation type="submission" date="2020-08" db="EMBL/GenBank/DDBJ databases">
        <title>Genomic Encyclopedia of Type Strains, Phase III (KMG-III): the genomes of soil and plant-associated and newly described type strains.</title>
        <authorList>
            <person name="Whitman W."/>
        </authorList>
    </citation>
    <scope>NUCLEOTIDE SEQUENCE [LARGE SCALE GENOMIC DNA]</scope>
    <source>
        <strain evidence="1 2">CECT 8960</strain>
    </source>
</reference>
<evidence type="ECO:0000313" key="1">
    <source>
        <dbReference type="EMBL" id="MBB4908338.1"/>
    </source>
</evidence>
<accession>A0A7W7VFH5</accession>
<dbReference type="AlphaFoldDB" id="A0A7W7VFH5"/>